<feature type="compositionally biased region" description="Polar residues" evidence="1">
    <location>
        <begin position="376"/>
        <end position="385"/>
    </location>
</feature>
<evidence type="ECO:0000313" key="2">
    <source>
        <dbReference type="EMBL" id="KAK8835830.1"/>
    </source>
</evidence>
<evidence type="ECO:0000313" key="3">
    <source>
        <dbReference type="Proteomes" id="UP001470230"/>
    </source>
</evidence>
<feature type="compositionally biased region" description="Low complexity" evidence="1">
    <location>
        <begin position="335"/>
        <end position="347"/>
    </location>
</feature>
<name>A0ABR2GPF9_9EUKA</name>
<accession>A0ABR2GPF9</accession>
<feature type="compositionally biased region" description="Polar residues" evidence="1">
    <location>
        <begin position="1"/>
        <end position="24"/>
    </location>
</feature>
<feature type="region of interest" description="Disordered" evidence="1">
    <location>
        <begin position="582"/>
        <end position="629"/>
    </location>
</feature>
<protein>
    <submittedName>
        <fullName evidence="2">Uncharacterized protein</fullName>
    </submittedName>
</protein>
<keyword evidence="3" id="KW-1185">Reference proteome</keyword>
<feature type="compositionally biased region" description="Polar residues" evidence="1">
    <location>
        <begin position="394"/>
        <end position="404"/>
    </location>
</feature>
<reference evidence="2 3" key="1">
    <citation type="submission" date="2024-04" db="EMBL/GenBank/DDBJ databases">
        <title>Tritrichomonas musculus Genome.</title>
        <authorList>
            <person name="Alves-Ferreira E."/>
            <person name="Grigg M."/>
            <person name="Lorenzi H."/>
            <person name="Galac M."/>
        </authorList>
    </citation>
    <scope>NUCLEOTIDE SEQUENCE [LARGE SCALE GENOMIC DNA]</scope>
    <source>
        <strain evidence="2 3">EAF2021</strain>
    </source>
</reference>
<comment type="caution">
    <text evidence="2">The sequence shown here is derived from an EMBL/GenBank/DDBJ whole genome shotgun (WGS) entry which is preliminary data.</text>
</comment>
<feature type="compositionally biased region" description="Low complexity" evidence="1">
    <location>
        <begin position="528"/>
        <end position="540"/>
    </location>
</feature>
<gene>
    <name evidence="2" type="ORF">M9Y10_040378</name>
</gene>
<dbReference type="Proteomes" id="UP001470230">
    <property type="component" value="Unassembled WGS sequence"/>
</dbReference>
<feature type="region of interest" description="Disordered" evidence="1">
    <location>
        <begin position="424"/>
        <end position="444"/>
    </location>
</feature>
<feature type="compositionally biased region" description="Polar residues" evidence="1">
    <location>
        <begin position="485"/>
        <end position="498"/>
    </location>
</feature>
<organism evidence="2 3">
    <name type="scientific">Tritrichomonas musculus</name>
    <dbReference type="NCBI Taxonomy" id="1915356"/>
    <lineage>
        <taxon>Eukaryota</taxon>
        <taxon>Metamonada</taxon>
        <taxon>Parabasalia</taxon>
        <taxon>Tritrichomonadida</taxon>
        <taxon>Tritrichomonadidae</taxon>
        <taxon>Tritrichomonas</taxon>
    </lineage>
</organism>
<feature type="region of interest" description="Disordered" evidence="1">
    <location>
        <begin position="1"/>
        <end position="26"/>
    </location>
</feature>
<feature type="compositionally biased region" description="Polar residues" evidence="1">
    <location>
        <begin position="583"/>
        <end position="597"/>
    </location>
</feature>
<feature type="compositionally biased region" description="Polar residues" evidence="1">
    <location>
        <begin position="348"/>
        <end position="365"/>
    </location>
</feature>
<dbReference type="EMBL" id="JAPFFF010000073">
    <property type="protein sequence ID" value="KAK8835830.1"/>
    <property type="molecule type" value="Genomic_DNA"/>
</dbReference>
<feature type="region of interest" description="Disordered" evidence="1">
    <location>
        <begin position="335"/>
        <end position="404"/>
    </location>
</feature>
<sequence length="629" mass="71190">MSSADVRSNTSASSFTPLNAQQSPQQVTNQNTNYNYQQYPYYQGYANKPFDQKYNNNPNPNIPHLVNMGYDQSSLSNNASINNPSNLYQQNNNNNFSYNNTINNVNYNYQGNFLNNNIMPSPNVNINPNQFINSQGLNNFPNLSNANINNQSNDTFFTKYEQVILQKMDELQKIIQEAESLRNKSDSLYAIDNPEQKFSPRWTVYTDPFPSLWYNEKLSYDHFDTFSSMQPIYDQQTTANNNYANYVATSNDNIINHNKLPENLNGINNNVISPNNIIINPNYLNTNIYTNGANTNSYNSSNNTNNINYYNSNNTNNDFYYKYINKKNDYYSNSNTYTNSKKNTSNNRFVYTNNDKNGIKKSSSSEVDDFIPQKKPTITITSAPKSANMMPHNQLPSSSSGNVSIKVTANDSQKQPNEGIQINIQKHGQPDPNDIPRPQSNPVHQRQKENRFFYQPRQTTITSNSISNPSLSAAAADPSQLVSDFVPTSSSHLSSSDFAPSFRHASPEPQFNNNPNGYRRAQQTKSLSSCNTDDNSNTDSDQSEVNNNIFFYSKNNTNDEVSINSSITDNSNYYDAFKPKRINSGNSTSSGPQSYNVYSGKKKGFSTKNFANNNGGKKKPSQFYYKPSE</sequence>
<evidence type="ECO:0000256" key="1">
    <source>
        <dbReference type="SAM" id="MobiDB-lite"/>
    </source>
</evidence>
<feature type="region of interest" description="Disordered" evidence="1">
    <location>
        <begin position="485"/>
        <end position="544"/>
    </location>
</feature>
<feature type="compositionally biased region" description="Polar residues" evidence="1">
    <location>
        <begin position="509"/>
        <end position="527"/>
    </location>
</feature>
<proteinExistence type="predicted"/>